<keyword evidence="1" id="KW-1133">Transmembrane helix</keyword>
<dbReference type="Proteomes" id="UP000034591">
    <property type="component" value="Unassembled WGS sequence"/>
</dbReference>
<keyword evidence="1" id="KW-0472">Membrane</keyword>
<comment type="caution">
    <text evidence="2">The sequence shown here is derived from an EMBL/GenBank/DDBJ whole genome shotgun (WGS) entry which is preliminary data.</text>
</comment>
<feature type="transmembrane region" description="Helical" evidence="1">
    <location>
        <begin position="37"/>
        <end position="66"/>
    </location>
</feature>
<dbReference type="AlphaFoldDB" id="A0A0G0K8T4"/>
<feature type="transmembrane region" description="Helical" evidence="1">
    <location>
        <begin position="98"/>
        <end position="121"/>
    </location>
</feature>
<feature type="transmembrane region" description="Helical" evidence="1">
    <location>
        <begin position="6"/>
        <end position="25"/>
    </location>
</feature>
<dbReference type="EMBL" id="LBTI01000030">
    <property type="protein sequence ID" value="KKQ37011.1"/>
    <property type="molecule type" value="Genomic_DNA"/>
</dbReference>
<proteinExistence type="predicted"/>
<accession>A0A0G0K8T4</accession>
<name>A0A0G0K8T4_9BACT</name>
<feature type="transmembrane region" description="Helical" evidence="1">
    <location>
        <begin position="154"/>
        <end position="172"/>
    </location>
</feature>
<keyword evidence="1" id="KW-0812">Transmembrane</keyword>
<evidence type="ECO:0000313" key="3">
    <source>
        <dbReference type="Proteomes" id="UP000034591"/>
    </source>
</evidence>
<feature type="transmembrane region" description="Helical" evidence="1">
    <location>
        <begin position="193"/>
        <end position="212"/>
    </location>
</feature>
<reference evidence="2 3" key="1">
    <citation type="journal article" date="2015" name="Nature">
        <title>rRNA introns, odd ribosomes, and small enigmatic genomes across a large radiation of phyla.</title>
        <authorList>
            <person name="Brown C.T."/>
            <person name="Hug L.A."/>
            <person name="Thomas B.C."/>
            <person name="Sharon I."/>
            <person name="Castelle C.J."/>
            <person name="Singh A."/>
            <person name="Wilkins M.J."/>
            <person name="Williams K.H."/>
            <person name="Banfield J.F."/>
        </authorList>
    </citation>
    <scope>NUCLEOTIDE SEQUENCE [LARGE SCALE GENOMIC DNA]</scope>
</reference>
<dbReference type="STRING" id="1618545.US53_C0030G0008"/>
<organism evidence="2 3">
    <name type="scientific">Candidatus Woesebacteria bacterium GW2011_GWA1_37_7</name>
    <dbReference type="NCBI Taxonomy" id="1618545"/>
    <lineage>
        <taxon>Bacteria</taxon>
        <taxon>Candidatus Woeseibacteriota</taxon>
    </lineage>
</organism>
<sequence length="219" mass="25127">MYTIAFIIEIVILFFLSRSVYQKFFRLFQSISKSKKVSLYLTSILFLPGTFIHELAHTLAAILLFVPVSKFNLKPEYDEKSVKLGSVSIVKTDPVRSFIVSSAPLFFGLIIILSISYLLLVNRSINNYWEYLLAGYLIFQVGNSMFLSRNDLKGMWIFAVLVILIIVLFNYLDVRLSISDQSIVNALLKNASLYLLVPVSIDFMVLLLFRFITVSRKPR</sequence>
<feature type="transmembrane region" description="Helical" evidence="1">
    <location>
        <begin position="128"/>
        <end position="148"/>
    </location>
</feature>
<protein>
    <submittedName>
        <fullName evidence="2">Uncharacterized protein</fullName>
    </submittedName>
</protein>
<evidence type="ECO:0000256" key="1">
    <source>
        <dbReference type="SAM" id="Phobius"/>
    </source>
</evidence>
<evidence type="ECO:0000313" key="2">
    <source>
        <dbReference type="EMBL" id="KKQ37011.1"/>
    </source>
</evidence>
<gene>
    <name evidence="2" type="ORF">US53_C0030G0008</name>
</gene>